<evidence type="ECO:0000313" key="3">
    <source>
        <dbReference type="Proteomes" id="UP000299102"/>
    </source>
</evidence>
<accession>A0A4C1VK63</accession>
<organism evidence="2 3">
    <name type="scientific">Eumeta variegata</name>
    <name type="common">Bagworm moth</name>
    <name type="synonym">Eumeta japonica</name>
    <dbReference type="NCBI Taxonomy" id="151549"/>
    <lineage>
        <taxon>Eukaryota</taxon>
        <taxon>Metazoa</taxon>
        <taxon>Ecdysozoa</taxon>
        <taxon>Arthropoda</taxon>
        <taxon>Hexapoda</taxon>
        <taxon>Insecta</taxon>
        <taxon>Pterygota</taxon>
        <taxon>Neoptera</taxon>
        <taxon>Endopterygota</taxon>
        <taxon>Lepidoptera</taxon>
        <taxon>Glossata</taxon>
        <taxon>Ditrysia</taxon>
        <taxon>Tineoidea</taxon>
        <taxon>Psychidae</taxon>
        <taxon>Oiketicinae</taxon>
        <taxon>Eumeta</taxon>
    </lineage>
</organism>
<dbReference type="Proteomes" id="UP000299102">
    <property type="component" value="Unassembled WGS sequence"/>
</dbReference>
<feature type="compositionally biased region" description="Low complexity" evidence="1">
    <location>
        <begin position="47"/>
        <end position="56"/>
    </location>
</feature>
<keyword evidence="3" id="KW-1185">Reference proteome</keyword>
<dbReference type="EMBL" id="BGZK01000357">
    <property type="protein sequence ID" value="GBP38983.1"/>
    <property type="molecule type" value="Genomic_DNA"/>
</dbReference>
<proteinExistence type="predicted"/>
<feature type="region of interest" description="Disordered" evidence="1">
    <location>
        <begin position="35"/>
        <end position="59"/>
    </location>
</feature>
<gene>
    <name evidence="2" type="ORF">EVAR_95603_1</name>
</gene>
<evidence type="ECO:0000256" key="1">
    <source>
        <dbReference type="SAM" id="MobiDB-lite"/>
    </source>
</evidence>
<protein>
    <submittedName>
        <fullName evidence="2">Uncharacterized protein</fullName>
    </submittedName>
</protein>
<sequence>MTANTARDRPLKHGHLSTLGIHQDALLVITNEMSDEKVSSGRRRAGPGRAPRSARPQLGGAVSPQLYQFLPLKARIFWYVNVDSAARGRPIIVEWERDARHSAGLSLVRSAWSGSLMRSALTAAVGHPQTLDGRRSAACAAWSVWSELLTRVAGLSSVADDVRGWVCFRPLLSLIATSSCQAPAPSTYRNAHAQ</sequence>
<dbReference type="AlphaFoldDB" id="A0A4C1VK63"/>
<evidence type="ECO:0000313" key="2">
    <source>
        <dbReference type="EMBL" id="GBP38983.1"/>
    </source>
</evidence>
<comment type="caution">
    <text evidence="2">The sequence shown here is derived from an EMBL/GenBank/DDBJ whole genome shotgun (WGS) entry which is preliminary data.</text>
</comment>
<name>A0A4C1VK63_EUMVA</name>
<reference evidence="2 3" key="1">
    <citation type="journal article" date="2019" name="Commun. Biol.">
        <title>The bagworm genome reveals a unique fibroin gene that provides high tensile strength.</title>
        <authorList>
            <person name="Kono N."/>
            <person name="Nakamura H."/>
            <person name="Ohtoshi R."/>
            <person name="Tomita M."/>
            <person name="Numata K."/>
            <person name="Arakawa K."/>
        </authorList>
    </citation>
    <scope>NUCLEOTIDE SEQUENCE [LARGE SCALE GENOMIC DNA]</scope>
</reference>